<dbReference type="GO" id="GO:0016491">
    <property type="term" value="F:oxidoreductase activity"/>
    <property type="evidence" value="ECO:0007669"/>
    <property type="project" value="UniProtKB-KW"/>
</dbReference>
<evidence type="ECO:0000256" key="1">
    <source>
        <dbReference type="ARBA" id="ARBA00004141"/>
    </source>
</evidence>
<name>A0A1J5Q8M3_9ZZZZ</name>
<proteinExistence type="predicted"/>
<feature type="transmembrane region" description="Helical" evidence="12">
    <location>
        <begin position="189"/>
        <end position="208"/>
    </location>
</feature>
<dbReference type="PANTHER" id="PTHR35457">
    <property type="entry name" value="HEME A SYNTHASE"/>
    <property type="match status" value="1"/>
</dbReference>
<evidence type="ECO:0000256" key="3">
    <source>
        <dbReference type="ARBA" id="ARBA00022692"/>
    </source>
</evidence>
<dbReference type="GO" id="GO:0016020">
    <property type="term" value="C:membrane"/>
    <property type="evidence" value="ECO:0007669"/>
    <property type="project" value="UniProtKB-SubCell"/>
</dbReference>
<evidence type="ECO:0000256" key="12">
    <source>
        <dbReference type="SAM" id="Phobius"/>
    </source>
</evidence>
<keyword evidence="10" id="KW-1015">Disulfide bond</keyword>
<reference evidence="13" key="1">
    <citation type="submission" date="2016-10" db="EMBL/GenBank/DDBJ databases">
        <title>Sequence of Gallionella enrichment culture.</title>
        <authorList>
            <person name="Poehlein A."/>
            <person name="Muehling M."/>
            <person name="Daniel R."/>
        </authorList>
    </citation>
    <scope>NUCLEOTIDE SEQUENCE</scope>
</reference>
<keyword evidence="3 12" id="KW-0812">Transmembrane</keyword>
<evidence type="ECO:0000256" key="11">
    <source>
        <dbReference type="ARBA" id="ARBA00023444"/>
    </source>
</evidence>
<evidence type="ECO:0000256" key="9">
    <source>
        <dbReference type="ARBA" id="ARBA00023136"/>
    </source>
</evidence>
<evidence type="ECO:0000256" key="4">
    <source>
        <dbReference type="ARBA" id="ARBA00022723"/>
    </source>
</evidence>
<accession>A0A1J5Q8M3</accession>
<dbReference type="PANTHER" id="PTHR35457:SF1">
    <property type="entry name" value="HEME A SYNTHASE"/>
    <property type="match status" value="1"/>
</dbReference>
<keyword evidence="2" id="KW-1003">Cell membrane</keyword>
<feature type="transmembrane region" description="Helical" evidence="12">
    <location>
        <begin position="14"/>
        <end position="34"/>
    </location>
</feature>
<feature type="transmembrane region" description="Helical" evidence="12">
    <location>
        <begin position="214"/>
        <end position="238"/>
    </location>
</feature>
<sequence>MHVDAATYHTAIEFGNRTITGVLIVISLLVAAVVSTDAGRARSYRLLGLVPLVGVLVQAVIGGIAVLVKLNPAIVASHLLISMALVSVSTVLVRRHGSGDGAPRPVVAPSIVALSRALVVMTAVVLALGVVVTGSGPHSGDTVVGYRFAVNPATMAMVHAGAVWVFLGVLATIVTMIGQQHAPVEVRRAAFVVLAVTLVQGVVGYVQYAAGLPVLLVGVHMVLAALLTVAVSWFVTALRVRD</sequence>
<keyword evidence="8" id="KW-0350">Heme biosynthesis</keyword>
<evidence type="ECO:0000256" key="7">
    <source>
        <dbReference type="ARBA" id="ARBA00023004"/>
    </source>
</evidence>
<feature type="transmembrane region" description="Helical" evidence="12">
    <location>
        <begin position="74"/>
        <end position="93"/>
    </location>
</feature>
<evidence type="ECO:0000313" key="13">
    <source>
        <dbReference type="EMBL" id="OIQ79696.1"/>
    </source>
</evidence>
<comment type="subcellular location">
    <subcellularLocation>
        <location evidence="1">Membrane</location>
        <topology evidence="1">Multi-pass membrane protein</topology>
    </subcellularLocation>
</comment>
<keyword evidence="5 12" id="KW-1133">Transmembrane helix</keyword>
<feature type="transmembrane region" description="Helical" evidence="12">
    <location>
        <begin position="114"/>
        <end position="136"/>
    </location>
</feature>
<dbReference type="EMBL" id="MLJW01001172">
    <property type="protein sequence ID" value="OIQ79696.1"/>
    <property type="molecule type" value="Genomic_DNA"/>
</dbReference>
<feature type="transmembrane region" description="Helical" evidence="12">
    <location>
        <begin position="46"/>
        <end position="68"/>
    </location>
</feature>
<dbReference type="Pfam" id="PF02628">
    <property type="entry name" value="COX15-CtaA"/>
    <property type="match status" value="1"/>
</dbReference>
<keyword evidence="9 12" id="KW-0472">Membrane</keyword>
<keyword evidence="7" id="KW-0408">Iron</keyword>
<evidence type="ECO:0000256" key="2">
    <source>
        <dbReference type="ARBA" id="ARBA00022475"/>
    </source>
</evidence>
<keyword evidence="4" id="KW-0479">Metal-binding</keyword>
<gene>
    <name evidence="13" type="primary">ctaA_8</name>
    <name evidence="13" type="ORF">GALL_385570</name>
</gene>
<dbReference type="GO" id="GO:0046872">
    <property type="term" value="F:metal ion binding"/>
    <property type="evidence" value="ECO:0007669"/>
    <property type="project" value="UniProtKB-KW"/>
</dbReference>
<evidence type="ECO:0000256" key="8">
    <source>
        <dbReference type="ARBA" id="ARBA00023133"/>
    </source>
</evidence>
<dbReference type="AlphaFoldDB" id="A0A1J5Q8M3"/>
<organism evidence="13">
    <name type="scientific">mine drainage metagenome</name>
    <dbReference type="NCBI Taxonomy" id="410659"/>
    <lineage>
        <taxon>unclassified sequences</taxon>
        <taxon>metagenomes</taxon>
        <taxon>ecological metagenomes</taxon>
    </lineage>
</organism>
<evidence type="ECO:0000256" key="10">
    <source>
        <dbReference type="ARBA" id="ARBA00023157"/>
    </source>
</evidence>
<dbReference type="InterPro" id="IPR003780">
    <property type="entry name" value="COX15/CtaA_fam"/>
</dbReference>
<dbReference type="GO" id="GO:0006784">
    <property type="term" value="P:heme A biosynthetic process"/>
    <property type="evidence" value="ECO:0007669"/>
    <property type="project" value="InterPro"/>
</dbReference>
<evidence type="ECO:0000256" key="6">
    <source>
        <dbReference type="ARBA" id="ARBA00023002"/>
    </source>
</evidence>
<comment type="pathway">
    <text evidence="11">Porphyrin-containing compound metabolism.</text>
</comment>
<protein>
    <submittedName>
        <fullName evidence="13">Heme A synthase</fullName>
    </submittedName>
</protein>
<comment type="caution">
    <text evidence="13">The sequence shown here is derived from an EMBL/GenBank/DDBJ whole genome shotgun (WGS) entry which is preliminary data.</text>
</comment>
<evidence type="ECO:0000256" key="5">
    <source>
        <dbReference type="ARBA" id="ARBA00022989"/>
    </source>
</evidence>
<keyword evidence="6" id="KW-0560">Oxidoreductase</keyword>
<dbReference type="InterPro" id="IPR050450">
    <property type="entry name" value="COX15/CtaA_HemeA_synthase"/>
</dbReference>
<feature type="transmembrane region" description="Helical" evidence="12">
    <location>
        <begin position="156"/>
        <end position="177"/>
    </location>
</feature>